<accession>A0A024TC01</accession>
<dbReference type="OrthoDB" id="269227at2759"/>
<dbReference type="STRING" id="157072.A0A024TC01"/>
<dbReference type="VEuPathDB" id="FungiDB:H310_14453"/>
<proteinExistence type="predicted"/>
<organism evidence="1">
    <name type="scientific">Aphanomyces invadans</name>
    <dbReference type="NCBI Taxonomy" id="157072"/>
    <lineage>
        <taxon>Eukaryota</taxon>
        <taxon>Sar</taxon>
        <taxon>Stramenopiles</taxon>
        <taxon>Oomycota</taxon>
        <taxon>Saprolegniomycetes</taxon>
        <taxon>Saprolegniales</taxon>
        <taxon>Verrucalvaceae</taxon>
        <taxon>Aphanomyces</taxon>
    </lineage>
</organism>
<protein>
    <submittedName>
        <fullName evidence="1">Uncharacterized protein</fullName>
    </submittedName>
</protein>
<gene>
    <name evidence="1" type="ORF">H310_14453</name>
</gene>
<dbReference type="AlphaFoldDB" id="A0A024TC01"/>
<evidence type="ECO:0000313" key="1">
    <source>
        <dbReference type="EMBL" id="ETV90857.1"/>
    </source>
</evidence>
<sequence>MVAKSVLSDLNIPAVADPPCVGNNLQDRPTTSGVAAGVLVVPPGNTAPQLQLTFFPKDTEPQWRLEEVPQSRVVITTALLAPKARIRAVVKLSDVDIPVQVEPVILQATDEH</sequence>
<dbReference type="RefSeq" id="XP_008880535.1">
    <property type="nucleotide sequence ID" value="XM_008882313.1"/>
</dbReference>
<reference evidence="1" key="1">
    <citation type="submission" date="2013-12" db="EMBL/GenBank/DDBJ databases">
        <title>The Genome Sequence of Aphanomyces invadans NJM9701.</title>
        <authorList>
            <consortium name="The Broad Institute Genomics Platform"/>
            <person name="Russ C."/>
            <person name="Tyler B."/>
            <person name="van West P."/>
            <person name="Dieguez-Uribeondo J."/>
            <person name="Young S.K."/>
            <person name="Zeng Q."/>
            <person name="Gargeya S."/>
            <person name="Fitzgerald M."/>
            <person name="Abouelleil A."/>
            <person name="Alvarado L."/>
            <person name="Chapman S.B."/>
            <person name="Gainer-Dewar J."/>
            <person name="Goldberg J."/>
            <person name="Griggs A."/>
            <person name="Gujja S."/>
            <person name="Hansen M."/>
            <person name="Howarth C."/>
            <person name="Imamovic A."/>
            <person name="Ireland A."/>
            <person name="Larimer J."/>
            <person name="McCowan C."/>
            <person name="Murphy C."/>
            <person name="Pearson M."/>
            <person name="Poon T.W."/>
            <person name="Priest M."/>
            <person name="Roberts A."/>
            <person name="Saif S."/>
            <person name="Shea T."/>
            <person name="Sykes S."/>
            <person name="Wortman J."/>
            <person name="Nusbaum C."/>
            <person name="Birren B."/>
        </authorList>
    </citation>
    <scope>NUCLEOTIDE SEQUENCE [LARGE SCALE GENOMIC DNA]</scope>
    <source>
        <strain evidence="1">NJM9701</strain>
    </source>
</reference>
<dbReference type="EMBL" id="KI914021">
    <property type="protein sequence ID" value="ETV90857.1"/>
    <property type="molecule type" value="Genomic_DNA"/>
</dbReference>
<name>A0A024TC01_9STRA</name>
<dbReference type="GeneID" id="20091503"/>